<protein>
    <submittedName>
        <fullName evidence="1">Uncharacterized protein</fullName>
    </submittedName>
</protein>
<keyword evidence="2" id="KW-1185">Reference proteome</keyword>
<feature type="non-terminal residue" evidence="1">
    <location>
        <position position="1"/>
    </location>
</feature>
<dbReference type="Proteomes" id="UP000054217">
    <property type="component" value="Unassembled WGS sequence"/>
</dbReference>
<proteinExistence type="predicted"/>
<reference evidence="2" key="2">
    <citation type="submission" date="2015-01" db="EMBL/GenBank/DDBJ databases">
        <title>Evolutionary Origins and Diversification of the Mycorrhizal Mutualists.</title>
        <authorList>
            <consortium name="DOE Joint Genome Institute"/>
            <consortium name="Mycorrhizal Genomics Consortium"/>
            <person name="Kohler A."/>
            <person name="Kuo A."/>
            <person name="Nagy L.G."/>
            <person name="Floudas D."/>
            <person name="Copeland A."/>
            <person name="Barry K.W."/>
            <person name="Cichocki N."/>
            <person name="Veneault-Fourrey C."/>
            <person name="LaButti K."/>
            <person name="Lindquist E.A."/>
            <person name="Lipzen A."/>
            <person name="Lundell T."/>
            <person name="Morin E."/>
            <person name="Murat C."/>
            <person name="Riley R."/>
            <person name="Ohm R."/>
            <person name="Sun H."/>
            <person name="Tunlid A."/>
            <person name="Henrissat B."/>
            <person name="Grigoriev I.V."/>
            <person name="Hibbett D.S."/>
            <person name="Martin F."/>
        </authorList>
    </citation>
    <scope>NUCLEOTIDE SEQUENCE [LARGE SCALE GENOMIC DNA]</scope>
    <source>
        <strain evidence="2">Marx 270</strain>
    </source>
</reference>
<dbReference type="OrthoDB" id="2985972at2759"/>
<name>A0A0C3PHU0_PISTI</name>
<dbReference type="AlphaFoldDB" id="A0A0C3PHU0"/>
<accession>A0A0C3PHU0</accession>
<sequence length="192" mass="22527">FVQKYRCGATRRFAIAHVWHERFAYHPSEFVRLGCDFHIPKVFTRGFKELLHFPLKEISKEHRRLIGEKVFVAVVYAKAMLDEHHKIIACEEPTILSHADDCRNPTACQEDWHAVWWNGMGRFLLDGRNPQPYFDAVKRFRKMQFGRMAPGCRKLMFQVLERGVAFKYADTFITDVCQGLVDDLGINSDWFS</sequence>
<evidence type="ECO:0000313" key="2">
    <source>
        <dbReference type="Proteomes" id="UP000054217"/>
    </source>
</evidence>
<dbReference type="HOGENOM" id="CLU_047592_4_0_1"/>
<organism evidence="1 2">
    <name type="scientific">Pisolithus tinctorius Marx 270</name>
    <dbReference type="NCBI Taxonomy" id="870435"/>
    <lineage>
        <taxon>Eukaryota</taxon>
        <taxon>Fungi</taxon>
        <taxon>Dikarya</taxon>
        <taxon>Basidiomycota</taxon>
        <taxon>Agaricomycotina</taxon>
        <taxon>Agaricomycetes</taxon>
        <taxon>Agaricomycetidae</taxon>
        <taxon>Boletales</taxon>
        <taxon>Sclerodermatineae</taxon>
        <taxon>Pisolithaceae</taxon>
        <taxon>Pisolithus</taxon>
    </lineage>
</organism>
<dbReference type="InParanoid" id="A0A0C3PHU0"/>
<gene>
    <name evidence="1" type="ORF">M404DRAFT_135820</name>
</gene>
<reference evidence="1 2" key="1">
    <citation type="submission" date="2014-04" db="EMBL/GenBank/DDBJ databases">
        <authorList>
            <consortium name="DOE Joint Genome Institute"/>
            <person name="Kuo A."/>
            <person name="Kohler A."/>
            <person name="Costa M.D."/>
            <person name="Nagy L.G."/>
            <person name="Floudas D."/>
            <person name="Copeland A."/>
            <person name="Barry K.W."/>
            <person name="Cichocki N."/>
            <person name="Veneault-Fourrey C."/>
            <person name="LaButti K."/>
            <person name="Lindquist E.A."/>
            <person name="Lipzen A."/>
            <person name="Lundell T."/>
            <person name="Morin E."/>
            <person name="Murat C."/>
            <person name="Sun H."/>
            <person name="Tunlid A."/>
            <person name="Henrissat B."/>
            <person name="Grigoriev I.V."/>
            <person name="Hibbett D.S."/>
            <person name="Martin F."/>
            <person name="Nordberg H.P."/>
            <person name="Cantor M.N."/>
            <person name="Hua S.X."/>
        </authorList>
    </citation>
    <scope>NUCLEOTIDE SEQUENCE [LARGE SCALE GENOMIC DNA]</scope>
    <source>
        <strain evidence="1 2">Marx 270</strain>
    </source>
</reference>
<dbReference type="EMBL" id="KN831959">
    <property type="protein sequence ID" value="KIO07604.1"/>
    <property type="molecule type" value="Genomic_DNA"/>
</dbReference>
<evidence type="ECO:0000313" key="1">
    <source>
        <dbReference type="EMBL" id="KIO07604.1"/>
    </source>
</evidence>